<feature type="region of interest" description="Disordered" evidence="8">
    <location>
        <begin position="80"/>
        <end position="111"/>
    </location>
</feature>
<dbReference type="Gene3D" id="3.40.50.300">
    <property type="entry name" value="P-loop containing nucleotide triphosphate hydrolases"/>
    <property type="match status" value="1"/>
</dbReference>
<dbReference type="InterPro" id="IPR007330">
    <property type="entry name" value="MIT_dom"/>
</dbReference>
<dbReference type="GO" id="GO:0005524">
    <property type="term" value="F:ATP binding"/>
    <property type="evidence" value="ECO:0007669"/>
    <property type="project" value="UniProtKB-KW"/>
</dbReference>
<comment type="catalytic activity">
    <reaction evidence="7">
        <text>ATP + H2O = ADP + phosphate + H(+)</text>
        <dbReference type="Rhea" id="RHEA:13065"/>
        <dbReference type="ChEBI" id="CHEBI:15377"/>
        <dbReference type="ChEBI" id="CHEBI:15378"/>
        <dbReference type="ChEBI" id="CHEBI:30616"/>
        <dbReference type="ChEBI" id="CHEBI:43474"/>
        <dbReference type="ChEBI" id="CHEBI:456216"/>
        <dbReference type="EC" id="3.6.4.6"/>
    </reaction>
</comment>
<evidence type="ECO:0000256" key="8">
    <source>
        <dbReference type="SAM" id="MobiDB-lite"/>
    </source>
</evidence>
<keyword evidence="5" id="KW-0067">ATP-binding</keyword>
<dbReference type="InterPro" id="IPR050304">
    <property type="entry name" value="MT-severing_AAA_ATPase"/>
</dbReference>
<dbReference type="SUPFAM" id="SSF116846">
    <property type="entry name" value="MIT domain"/>
    <property type="match status" value="1"/>
</dbReference>
<dbReference type="Proteomes" id="UP000492821">
    <property type="component" value="Unassembled WGS sequence"/>
</dbReference>
<dbReference type="GO" id="GO:0015031">
    <property type="term" value="P:protein transport"/>
    <property type="evidence" value="ECO:0007669"/>
    <property type="project" value="UniProtKB-KW"/>
</dbReference>
<evidence type="ECO:0000256" key="6">
    <source>
        <dbReference type="ARBA" id="ARBA00022927"/>
    </source>
</evidence>
<dbReference type="FunFam" id="1.20.58.80:FF:000004">
    <property type="entry name" value="Vacuolar protein sorting-associated protein 4"/>
    <property type="match status" value="1"/>
</dbReference>
<dbReference type="GO" id="GO:0016197">
    <property type="term" value="P:endosomal transport"/>
    <property type="evidence" value="ECO:0007669"/>
    <property type="project" value="TreeGrafter"/>
</dbReference>
<feature type="domain" description="MIT" evidence="9">
    <location>
        <begin position="2"/>
        <end position="86"/>
    </location>
</feature>
<organism evidence="10 11">
    <name type="scientific">Panagrellus redivivus</name>
    <name type="common">Microworm</name>
    <dbReference type="NCBI Taxonomy" id="6233"/>
    <lineage>
        <taxon>Eukaryota</taxon>
        <taxon>Metazoa</taxon>
        <taxon>Ecdysozoa</taxon>
        <taxon>Nematoda</taxon>
        <taxon>Chromadorea</taxon>
        <taxon>Rhabditida</taxon>
        <taxon>Tylenchina</taxon>
        <taxon>Panagrolaimomorpha</taxon>
        <taxon>Panagrolaimoidea</taxon>
        <taxon>Panagrolaimidae</taxon>
        <taxon>Panagrellus</taxon>
    </lineage>
</organism>
<evidence type="ECO:0000313" key="11">
    <source>
        <dbReference type="WBParaSite" id="Pan_g16148.t1"/>
    </source>
</evidence>
<dbReference type="EC" id="3.6.4.6" evidence="1"/>
<reference evidence="11" key="2">
    <citation type="submission" date="2020-10" db="UniProtKB">
        <authorList>
            <consortium name="WormBaseParasite"/>
        </authorList>
    </citation>
    <scope>IDENTIFICATION</scope>
</reference>
<evidence type="ECO:0000256" key="2">
    <source>
        <dbReference type="ARBA" id="ARBA00022448"/>
    </source>
</evidence>
<dbReference type="AlphaFoldDB" id="A0A7E4V3L5"/>
<evidence type="ECO:0000256" key="5">
    <source>
        <dbReference type="ARBA" id="ARBA00022840"/>
    </source>
</evidence>
<proteinExistence type="predicted"/>
<dbReference type="PANTHER" id="PTHR23074">
    <property type="entry name" value="AAA DOMAIN-CONTAINING"/>
    <property type="match status" value="1"/>
</dbReference>
<accession>A0A7E4V3L5</accession>
<evidence type="ECO:0000256" key="4">
    <source>
        <dbReference type="ARBA" id="ARBA00022801"/>
    </source>
</evidence>
<dbReference type="InterPro" id="IPR036181">
    <property type="entry name" value="MIT_dom_sf"/>
</dbReference>
<evidence type="ECO:0000256" key="7">
    <source>
        <dbReference type="ARBA" id="ARBA00048883"/>
    </source>
</evidence>
<sequence>MAETHLAKAIDIIKKATEEDTAKNYVEALRLYEHGCQYFLHAIKWMRFADETQGERQRDSIRERVRGYLDRAEKIKAYLDEQQTNARKPVKASGNGNSKDSDSDGEDAQTKKLQESVSKAIVVEKPNVSWNDIAGLEGAKTALKEAVIMPIRFPHLFTGLR</sequence>
<keyword evidence="10" id="KW-1185">Reference proteome</keyword>
<evidence type="ECO:0000256" key="1">
    <source>
        <dbReference type="ARBA" id="ARBA00012674"/>
    </source>
</evidence>
<name>A0A7E4V3L5_PANRE</name>
<evidence type="ECO:0000256" key="3">
    <source>
        <dbReference type="ARBA" id="ARBA00022741"/>
    </source>
</evidence>
<dbReference type="PANTHER" id="PTHR23074:SF83">
    <property type="entry name" value="VACUOLAR PROTEIN SORTING-ASSOCIATED PROTEIN 4A"/>
    <property type="match status" value="1"/>
</dbReference>
<keyword evidence="4" id="KW-0378">Hydrolase</keyword>
<keyword evidence="3" id="KW-0547">Nucleotide-binding</keyword>
<dbReference type="Pfam" id="PF04212">
    <property type="entry name" value="MIT"/>
    <property type="match status" value="1"/>
</dbReference>
<keyword evidence="2" id="KW-0813">Transport</keyword>
<dbReference type="WBParaSite" id="Pan_g16148.t1">
    <property type="protein sequence ID" value="Pan_g16148.t1"/>
    <property type="gene ID" value="Pan_g16148"/>
</dbReference>
<dbReference type="InterPro" id="IPR027417">
    <property type="entry name" value="P-loop_NTPase"/>
</dbReference>
<dbReference type="Gene3D" id="1.20.58.80">
    <property type="entry name" value="Phosphotransferase system, lactose/cellobiose-type IIA subunit"/>
    <property type="match status" value="1"/>
</dbReference>
<evidence type="ECO:0000259" key="9">
    <source>
        <dbReference type="SMART" id="SM00745"/>
    </source>
</evidence>
<keyword evidence="6" id="KW-0653">Protein transport</keyword>
<dbReference type="SMART" id="SM00745">
    <property type="entry name" value="MIT"/>
    <property type="match status" value="1"/>
</dbReference>
<dbReference type="GO" id="GO:0007033">
    <property type="term" value="P:vacuole organization"/>
    <property type="evidence" value="ECO:0007669"/>
    <property type="project" value="TreeGrafter"/>
</dbReference>
<reference evidence="10" key="1">
    <citation type="journal article" date="2013" name="Genetics">
        <title>The draft genome and transcriptome of Panagrellus redivivus are shaped by the harsh demands of a free-living lifestyle.</title>
        <authorList>
            <person name="Srinivasan J."/>
            <person name="Dillman A.R."/>
            <person name="Macchietto M.G."/>
            <person name="Heikkinen L."/>
            <person name="Lakso M."/>
            <person name="Fracchia K.M."/>
            <person name="Antoshechkin I."/>
            <person name="Mortazavi A."/>
            <person name="Wong G."/>
            <person name="Sternberg P.W."/>
        </authorList>
    </citation>
    <scope>NUCLEOTIDE SEQUENCE [LARGE SCALE GENOMIC DNA]</scope>
    <source>
        <strain evidence="10">MT8872</strain>
    </source>
</reference>
<evidence type="ECO:0000313" key="10">
    <source>
        <dbReference type="Proteomes" id="UP000492821"/>
    </source>
</evidence>
<dbReference type="GO" id="GO:0016887">
    <property type="term" value="F:ATP hydrolysis activity"/>
    <property type="evidence" value="ECO:0007669"/>
    <property type="project" value="TreeGrafter"/>
</dbReference>
<protein>
    <recommendedName>
        <fullName evidence="1">vesicle-fusing ATPase</fullName>
        <ecNumber evidence="1">3.6.4.6</ecNumber>
    </recommendedName>
</protein>